<dbReference type="PRINTS" id="PR00038">
    <property type="entry name" value="HTHLUXR"/>
</dbReference>
<reference evidence="8 9" key="1">
    <citation type="submission" date="2018-05" db="EMBL/GenBank/DDBJ databases">
        <title>Genetic diversity of glacier-inhabiting Cryobacterium bacteria in China and description of Cryobacterium mengkeensis sp. nov. and Arthrobacter glacialis sp. nov.</title>
        <authorList>
            <person name="Liu Q."/>
            <person name="Xin Y.-H."/>
        </authorList>
    </citation>
    <scope>NUCLEOTIDE SEQUENCE [LARGE SCALE GENOMIC DNA]</scope>
    <source>
        <strain evidence="8 9">SK-1</strain>
    </source>
</reference>
<keyword evidence="2" id="KW-0805">Transcription regulation</keyword>
<dbReference type="PROSITE" id="PS50043">
    <property type="entry name" value="HTH_LUXR_2"/>
    <property type="match status" value="1"/>
</dbReference>
<dbReference type="Gene3D" id="1.10.10.10">
    <property type="entry name" value="Winged helix-like DNA-binding domain superfamily/Winged helix DNA-binding domain"/>
    <property type="match status" value="1"/>
</dbReference>
<evidence type="ECO:0000256" key="5">
    <source>
        <dbReference type="PROSITE-ProRule" id="PRU00169"/>
    </source>
</evidence>
<evidence type="ECO:0000256" key="3">
    <source>
        <dbReference type="ARBA" id="ARBA00023125"/>
    </source>
</evidence>
<dbReference type="InterPro" id="IPR011006">
    <property type="entry name" value="CheY-like_superfamily"/>
</dbReference>
<accession>A0A317ZQ35</accession>
<keyword evidence="4" id="KW-0804">Transcription</keyword>
<dbReference type="PROSITE" id="PS50110">
    <property type="entry name" value="RESPONSE_REGULATORY"/>
    <property type="match status" value="1"/>
</dbReference>
<feature type="domain" description="Response regulatory" evidence="7">
    <location>
        <begin position="7"/>
        <end position="120"/>
    </location>
</feature>
<evidence type="ECO:0000256" key="2">
    <source>
        <dbReference type="ARBA" id="ARBA00023015"/>
    </source>
</evidence>
<dbReference type="InterPro" id="IPR000792">
    <property type="entry name" value="Tscrpt_reg_LuxR_C"/>
</dbReference>
<gene>
    <name evidence="8" type="ORF">CTB96_10790</name>
</gene>
<evidence type="ECO:0000313" key="8">
    <source>
        <dbReference type="EMBL" id="PXA67239.1"/>
    </source>
</evidence>
<evidence type="ECO:0000313" key="9">
    <source>
        <dbReference type="Proteomes" id="UP000246722"/>
    </source>
</evidence>
<organism evidence="8 9">
    <name type="scientific">Cryobacterium arcticum</name>
    <dbReference type="NCBI Taxonomy" id="670052"/>
    <lineage>
        <taxon>Bacteria</taxon>
        <taxon>Bacillati</taxon>
        <taxon>Actinomycetota</taxon>
        <taxon>Actinomycetes</taxon>
        <taxon>Micrococcales</taxon>
        <taxon>Microbacteriaceae</taxon>
        <taxon>Cryobacterium</taxon>
    </lineage>
</organism>
<evidence type="ECO:0000256" key="1">
    <source>
        <dbReference type="ARBA" id="ARBA00022553"/>
    </source>
</evidence>
<dbReference type="GO" id="GO:0000160">
    <property type="term" value="P:phosphorelay signal transduction system"/>
    <property type="evidence" value="ECO:0007669"/>
    <property type="project" value="InterPro"/>
</dbReference>
<evidence type="ECO:0000256" key="4">
    <source>
        <dbReference type="ARBA" id="ARBA00023163"/>
    </source>
</evidence>
<keyword evidence="1 5" id="KW-0597">Phosphoprotein</keyword>
<keyword evidence="9" id="KW-1185">Reference proteome</keyword>
<dbReference type="GO" id="GO:0003677">
    <property type="term" value="F:DNA binding"/>
    <property type="evidence" value="ECO:0007669"/>
    <property type="project" value="UniProtKB-KW"/>
</dbReference>
<dbReference type="InterPro" id="IPR016032">
    <property type="entry name" value="Sig_transdc_resp-reg_C-effctor"/>
</dbReference>
<dbReference type="SUPFAM" id="SSF46894">
    <property type="entry name" value="C-terminal effector domain of the bipartite response regulators"/>
    <property type="match status" value="1"/>
</dbReference>
<dbReference type="CDD" id="cd06170">
    <property type="entry name" value="LuxR_C_like"/>
    <property type="match status" value="1"/>
</dbReference>
<dbReference type="GO" id="GO:0006355">
    <property type="term" value="P:regulation of DNA-templated transcription"/>
    <property type="evidence" value="ECO:0007669"/>
    <property type="project" value="InterPro"/>
</dbReference>
<dbReference type="CDD" id="cd17535">
    <property type="entry name" value="REC_NarL-like"/>
    <property type="match status" value="1"/>
</dbReference>
<dbReference type="SMART" id="SM00421">
    <property type="entry name" value="HTH_LUXR"/>
    <property type="match status" value="1"/>
</dbReference>
<evidence type="ECO:0000259" key="7">
    <source>
        <dbReference type="PROSITE" id="PS50110"/>
    </source>
</evidence>
<proteinExistence type="predicted"/>
<dbReference type="OrthoDB" id="3171335at2"/>
<dbReference type="EMBL" id="QHLY01000012">
    <property type="protein sequence ID" value="PXA67239.1"/>
    <property type="molecule type" value="Genomic_DNA"/>
</dbReference>
<evidence type="ECO:0000259" key="6">
    <source>
        <dbReference type="PROSITE" id="PS50043"/>
    </source>
</evidence>
<dbReference type="InterPro" id="IPR001789">
    <property type="entry name" value="Sig_transdc_resp-reg_receiver"/>
</dbReference>
<dbReference type="RefSeq" id="WP_110126924.1">
    <property type="nucleotide sequence ID" value="NZ_QHLY01000012.1"/>
</dbReference>
<name>A0A317ZQ35_9MICO</name>
<dbReference type="Pfam" id="PF00196">
    <property type="entry name" value="GerE"/>
    <property type="match status" value="1"/>
</dbReference>
<dbReference type="Gene3D" id="3.40.50.2300">
    <property type="match status" value="1"/>
</dbReference>
<protein>
    <submittedName>
        <fullName evidence="8">DNA-binding response regulator</fullName>
    </submittedName>
</protein>
<dbReference type="SUPFAM" id="SSF52172">
    <property type="entry name" value="CheY-like"/>
    <property type="match status" value="1"/>
</dbReference>
<feature type="domain" description="HTH luxR-type" evidence="6">
    <location>
        <begin position="138"/>
        <end position="208"/>
    </location>
</feature>
<sequence length="216" mass="23001">MPHAGARIAIVDDHEIVILALRPLIASSPDLEYVGSASSVPKLLRTSPGADLVVLDLNLRDGSTPGDNVAALREWGAQVLAITSGENPFLIREVSRSDSLGLVRKSAPAQHILAAIRRAARGEIVASTEWAAALDSDPDIGAAPLTNRERDVLALYASGLGAKSVATHLGISENTVDDHIRRIRAEYLALGRPANTKVDLYRRGVEDGFIPLPVKN</sequence>
<dbReference type="AlphaFoldDB" id="A0A317ZQ35"/>
<comment type="caution">
    <text evidence="8">The sequence shown here is derived from an EMBL/GenBank/DDBJ whole genome shotgun (WGS) entry which is preliminary data.</text>
</comment>
<feature type="modified residue" description="4-aspartylphosphate" evidence="5">
    <location>
        <position position="56"/>
    </location>
</feature>
<dbReference type="PANTHER" id="PTHR43214:SF41">
    <property type="entry name" value="NITRATE_NITRITE RESPONSE REGULATOR PROTEIN NARP"/>
    <property type="match status" value="1"/>
</dbReference>
<dbReference type="PANTHER" id="PTHR43214">
    <property type="entry name" value="TWO-COMPONENT RESPONSE REGULATOR"/>
    <property type="match status" value="1"/>
</dbReference>
<keyword evidence="3 8" id="KW-0238">DNA-binding</keyword>
<dbReference type="InterPro" id="IPR039420">
    <property type="entry name" value="WalR-like"/>
</dbReference>
<dbReference type="InterPro" id="IPR036388">
    <property type="entry name" value="WH-like_DNA-bd_sf"/>
</dbReference>
<dbReference type="Proteomes" id="UP000246722">
    <property type="component" value="Unassembled WGS sequence"/>
</dbReference>
<dbReference type="InterPro" id="IPR058245">
    <property type="entry name" value="NreC/VraR/RcsB-like_REC"/>
</dbReference>